<dbReference type="InterPro" id="IPR018264">
    <property type="entry name" value="Ribosomal_bL33_CS"/>
</dbReference>
<dbReference type="Proteomes" id="UP000287224">
    <property type="component" value="Unassembled WGS sequence"/>
</dbReference>
<dbReference type="GO" id="GO:0005840">
    <property type="term" value="C:ribosome"/>
    <property type="evidence" value="ECO:0007669"/>
    <property type="project" value="UniProtKB-KW"/>
</dbReference>
<evidence type="ECO:0000256" key="3">
    <source>
        <dbReference type="ARBA" id="ARBA00023274"/>
    </source>
</evidence>
<keyword evidence="3 5" id="KW-0687">Ribonucleoprotein</keyword>
<evidence type="ECO:0000313" key="6">
    <source>
        <dbReference type="EMBL" id="GCE05010.1"/>
    </source>
</evidence>
<gene>
    <name evidence="5 6" type="primary">rpmG</name>
    <name evidence="6" type="ORF">KDAU_23390</name>
</gene>
<dbReference type="InterPro" id="IPR001705">
    <property type="entry name" value="Ribosomal_bL33"/>
</dbReference>
<dbReference type="NCBIfam" id="NF001764">
    <property type="entry name" value="PRK00504.1"/>
    <property type="match status" value="1"/>
</dbReference>
<dbReference type="NCBIfam" id="NF001860">
    <property type="entry name" value="PRK00595.1"/>
    <property type="match status" value="1"/>
</dbReference>
<dbReference type="PROSITE" id="PS00582">
    <property type="entry name" value="RIBOSOMAL_L33"/>
    <property type="match status" value="1"/>
</dbReference>
<dbReference type="AlphaFoldDB" id="A0A401ZDQ1"/>
<proteinExistence type="inferred from homology"/>
<evidence type="ECO:0000256" key="5">
    <source>
        <dbReference type="HAMAP-Rule" id="MF_00294"/>
    </source>
</evidence>
<dbReference type="GO" id="GO:1990904">
    <property type="term" value="C:ribonucleoprotein complex"/>
    <property type="evidence" value="ECO:0007669"/>
    <property type="project" value="UniProtKB-KW"/>
</dbReference>
<dbReference type="HAMAP" id="MF_00294">
    <property type="entry name" value="Ribosomal_bL33"/>
    <property type="match status" value="1"/>
</dbReference>
<evidence type="ECO:0000256" key="2">
    <source>
        <dbReference type="ARBA" id="ARBA00022980"/>
    </source>
</evidence>
<evidence type="ECO:0000313" key="7">
    <source>
        <dbReference type="Proteomes" id="UP000287224"/>
    </source>
</evidence>
<evidence type="ECO:0000256" key="1">
    <source>
        <dbReference type="ARBA" id="ARBA00007596"/>
    </source>
</evidence>
<organism evidence="6 7">
    <name type="scientific">Dictyobacter aurantiacus</name>
    <dbReference type="NCBI Taxonomy" id="1936993"/>
    <lineage>
        <taxon>Bacteria</taxon>
        <taxon>Bacillati</taxon>
        <taxon>Chloroflexota</taxon>
        <taxon>Ktedonobacteria</taxon>
        <taxon>Ktedonobacterales</taxon>
        <taxon>Dictyobacteraceae</taxon>
        <taxon>Dictyobacter</taxon>
    </lineage>
</organism>
<comment type="caution">
    <text evidence="6">The sequence shown here is derived from an EMBL/GenBank/DDBJ whole genome shotgun (WGS) entry which is preliminary data.</text>
</comment>
<name>A0A401ZDQ1_9CHLR</name>
<dbReference type="Pfam" id="PF00471">
    <property type="entry name" value="Ribosomal_L33"/>
    <property type="match status" value="1"/>
</dbReference>
<sequence>MAKSKENRIVVTLACTVCKSRNYTTSKNKKNNPERMELRKYCNTCREPALHRETK</sequence>
<comment type="similarity">
    <text evidence="1 5">Belongs to the bacterial ribosomal protein bL33 family.</text>
</comment>
<dbReference type="GO" id="GO:0003735">
    <property type="term" value="F:structural constituent of ribosome"/>
    <property type="evidence" value="ECO:0007669"/>
    <property type="project" value="InterPro"/>
</dbReference>
<dbReference type="GO" id="GO:0006412">
    <property type="term" value="P:translation"/>
    <property type="evidence" value="ECO:0007669"/>
    <property type="project" value="UniProtKB-UniRule"/>
</dbReference>
<protein>
    <recommendedName>
        <fullName evidence="4 5">Large ribosomal subunit protein bL33</fullName>
    </recommendedName>
</protein>
<dbReference type="Gene3D" id="2.20.28.120">
    <property type="entry name" value="Ribosomal protein L33"/>
    <property type="match status" value="1"/>
</dbReference>
<dbReference type="InterPro" id="IPR011332">
    <property type="entry name" value="Ribosomal_zn-bd"/>
</dbReference>
<keyword evidence="2 5" id="KW-0689">Ribosomal protein</keyword>
<reference evidence="7" key="1">
    <citation type="submission" date="2018-12" db="EMBL/GenBank/DDBJ databases">
        <title>Tengunoibacter tsumagoiensis gen. nov., sp. nov., Dictyobacter kobayashii sp. nov., D. alpinus sp. nov., and D. joshuensis sp. nov. and description of Dictyobacteraceae fam. nov. within the order Ktedonobacterales isolated from Tengu-no-mugimeshi.</title>
        <authorList>
            <person name="Wang C.M."/>
            <person name="Zheng Y."/>
            <person name="Sakai Y."/>
            <person name="Toyoda A."/>
            <person name="Minakuchi Y."/>
            <person name="Abe K."/>
            <person name="Yokota A."/>
            <person name="Yabe S."/>
        </authorList>
    </citation>
    <scope>NUCLEOTIDE SEQUENCE [LARGE SCALE GENOMIC DNA]</scope>
    <source>
        <strain evidence="7">S-27</strain>
    </source>
</reference>
<accession>A0A401ZDQ1</accession>
<evidence type="ECO:0000256" key="4">
    <source>
        <dbReference type="ARBA" id="ARBA00035176"/>
    </source>
</evidence>
<dbReference type="PANTHER" id="PTHR43168:SF2">
    <property type="entry name" value="LARGE RIBOSOMAL SUBUNIT PROTEIN BL33C"/>
    <property type="match status" value="1"/>
</dbReference>
<dbReference type="InterPro" id="IPR038584">
    <property type="entry name" value="Ribosomal_bL33_sf"/>
</dbReference>
<dbReference type="RefSeq" id="WP_126596105.1">
    <property type="nucleotide sequence ID" value="NZ_BIFQ01000001.1"/>
</dbReference>
<keyword evidence="7" id="KW-1185">Reference proteome</keyword>
<dbReference type="OrthoDB" id="9801333at2"/>
<dbReference type="NCBIfam" id="TIGR01023">
    <property type="entry name" value="rpmG_bact"/>
    <property type="match status" value="1"/>
</dbReference>
<dbReference type="GO" id="GO:0005737">
    <property type="term" value="C:cytoplasm"/>
    <property type="evidence" value="ECO:0007669"/>
    <property type="project" value="UniProtKB-ARBA"/>
</dbReference>
<dbReference type="PANTHER" id="PTHR43168">
    <property type="entry name" value="50S RIBOSOMAL PROTEIN L33, CHLOROPLASTIC"/>
    <property type="match status" value="1"/>
</dbReference>
<dbReference type="EMBL" id="BIFQ01000001">
    <property type="protein sequence ID" value="GCE05010.1"/>
    <property type="molecule type" value="Genomic_DNA"/>
</dbReference>
<dbReference type="SUPFAM" id="SSF57829">
    <property type="entry name" value="Zn-binding ribosomal proteins"/>
    <property type="match status" value="1"/>
</dbReference>